<dbReference type="KEGG" id="gtr:GLOTRDRAFT_117038"/>
<keyword evidence="3" id="KW-1185">Reference proteome</keyword>
<protein>
    <submittedName>
        <fullName evidence="2">Uncharacterized protein</fullName>
    </submittedName>
</protein>
<dbReference type="GeneID" id="19300279"/>
<dbReference type="HOGENOM" id="CLU_076643_1_0_1"/>
<sequence>MFAKPLLASLLAASLALQVSAHAAIAPALGVKGTPARSDVQRPSAQSPCGNVNVAQALGTSAAVTMSGTTFAATITNFNGGTDGSRQVTAKIDAAGTGKSFVAATVTKNGDKSPATTGSQQLEVQVPANTKCAGGPNKDTCLVSFTTAGGFGNCVAVKQGGAAAAAAAVGNQASAKKGKAGKQARAWGSRQARAYALGDLE</sequence>
<accession>S7Q2A1</accession>
<gene>
    <name evidence="2" type="ORF">GLOTRDRAFT_117038</name>
</gene>
<dbReference type="EMBL" id="KB469305">
    <property type="protein sequence ID" value="EPQ53688.1"/>
    <property type="molecule type" value="Genomic_DNA"/>
</dbReference>
<evidence type="ECO:0000256" key="1">
    <source>
        <dbReference type="SAM" id="SignalP"/>
    </source>
</evidence>
<evidence type="ECO:0000313" key="3">
    <source>
        <dbReference type="Proteomes" id="UP000030669"/>
    </source>
</evidence>
<dbReference type="OMA" id="AKPCGNA"/>
<proteinExistence type="predicted"/>
<dbReference type="AlphaFoldDB" id="S7Q2A1"/>
<feature type="signal peptide" evidence="1">
    <location>
        <begin position="1"/>
        <end position="21"/>
    </location>
</feature>
<dbReference type="Proteomes" id="UP000030669">
    <property type="component" value="Unassembled WGS sequence"/>
</dbReference>
<dbReference type="RefSeq" id="XP_007867991.1">
    <property type="nucleotide sequence ID" value="XM_007869800.1"/>
</dbReference>
<dbReference type="Pfam" id="PF11327">
    <property type="entry name" value="Egh16-like"/>
    <property type="match status" value="1"/>
</dbReference>
<name>S7Q2A1_GLOTA</name>
<dbReference type="OrthoDB" id="3241054at2759"/>
<dbReference type="STRING" id="670483.S7Q2A1"/>
<evidence type="ECO:0000313" key="2">
    <source>
        <dbReference type="EMBL" id="EPQ53688.1"/>
    </source>
</evidence>
<feature type="chain" id="PRO_5004543909" evidence="1">
    <location>
        <begin position="22"/>
        <end position="201"/>
    </location>
</feature>
<keyword evidence="1" id="KW-0732">Signal</keyword>
<organism evidence="2 3">
    <name type="scientific">Gloeophyllum trabeum (strain ATCC 11539 / FP-39264 / Madison 617)</name>
    <name type="common">Brown rot fungus</name>
    <dbReference type="NCBI Taxonomy" id="670483"/>
    <lineage>
        <taxon>Eukaryota</taxon>
        <taxon>Fungi</taxon>
        <taxon>Dikarya</taxon>
        <taxon>Basidiomycota</taxon>
        <taxon>Agaricomycotina</taxon>
        <taxon>Agaricomycetes</taxon>
        <taxon>Gloeophyllales</taxon>
        <taxon>Gloeophyllaceae</taxon>
        <taxon>Gloeophyllum</taxon>
    </lineage>
</organism>
<dbReference type="InterPro" id="IPR021476">
    <property type="entry name" value="Egh16-like"/>
</dbReference>
<dbReference type="eggNOG" id="ENOG502SPMB">
    <property type="taxonomic scope" value="Eukaryota"/>
</dbReference>
<reference evidence="2 3" key="1">
    <citation type="journal article" date="2012" name="Science">
        <title>The Paleozoic origin of enzymatic lignin decomposition reconstructed from 31 fungal genomes.</title>
        <authorList>
            <person name="Floudas D."/>
            <person name="Binder M."/>
            <person name="Riley R."/>
            <person name="Barry K."/>
            <person name="Blanchette R.A."/>
            <person name="Henrissat B."/>
            <person name="Martinez A.T."/>
            <person name="Otillar R."/>
            <person name="Spatafora J.W."/>
            <person name="Yadav J.S."/>
            <person name="Aerts A."/>
            <person name="Benoit I."/>
            <person name="Boyd A."/>
            <person name="Carlson A."/>
            <person name="Copeland A."/>
            <person name="Coutinho P.M."/>
            <person name="de Vries R.P."/>
            <person name="Ferreira P."/>
            <person name="Findley K."/>
            <person name="Foster B."/>
            <person name="Gaskell J."/>
            <person name="Glotzer D."/>
            <person name="Gorecki P."/>
            <person name="Heitman J."/>
            <person name="Hesse C."/>
            <person name="Hori C."/>
            <person name="Igarashi K."/>
            <person name="Jurgens J.A."/>
            <person name="Kallen N."/>
            <person name="Kersten P."/>
            <person name="Kohler A."/>
            <person name="Kuees U."/>
            <person name="Kumar T.K.A."/>
            <person name="Kuo A."/>
            <person name="LaButti K."/>
            <person name="Larrondo L.F."/>
            <person name="Lindquist E."/>
            <person name="Ling A."/>
            <person name="Lombard V."/>
            <person name="Lucas S."/>
            <person name="Lundell T."/>
            <person name="Martin R."/>
            <person name="McLaughlin D.J."/>
            <person name="Morgenstern I."/>
            <person name="Morin E."/>
            <person name="Murat C."/>
            <person name="Nagy L.G."/>
            <person name="Nolan M."/>
            <person name="Ohm R.A."/>
            <person name="Patyshakuliyeva A."/>
            <person name="Rokas A."/>
            <person name="Ruiz-Duenas F.J."/>
            <person name="Sabat G."/>
            <person name="Salamov A."/>
            <person name="Samejima M."/>
            <person name="Schmutz J."/>
            <person name="Slot J.C."/>
            <person name="St John F."/>
            <person name="Stenlid J."/>
            <person name="Sun H."/>
            <person name="Sun S."/>
            <person name="Syed K."/>
            <person name="Tsang A."/>
            <person name="Wiebenga A."/>
            <person name="Young D."/>
            <person name="Pisabarro A."/>
            <person name="Eastwood D.C."/>
            <person name="Martin F."/>
            <person name="Cullen D."/>
            <person name="Grigoriev I.V."/>
            <person name="Hibbett D.S."/>
        </authorList>
    </citation>
    <scope>NUCLEOTIDE SEQUENCE [LARGE SCALE GENOMIC DNA]</scope>
    <source>
        <strain evidence="2 3">ATCC 11539</strain>
    </source>
</reference>